<comment type="caution">
    <text evidence="2">The sequence shown here is derived from an EMBL/GenBank/DDBJ whole genome shotgun (WGS) entry which is preliminary data.</text>
</comment>
<dbReference type="Proteomes" id="UP000193411">
    <property type="component" value="Unassembled WGS sequence"/>
</dbReference>
<reference evidence="2 3" key="1">
    <citation type="submission" date="2016-07" db="EMBL/GenBank/DDBJ databases">
        <title>Pervasive Adenine N6-methylation of Active Genes in Fungi.</title>
        <authorList>
            <consortium name="DOE Joint Genome Institute"/>
            <person name="Mondo S.J."/>
            <person name="Dannebaum R.O."/>
            <person name="Kuo R.C."/>
            <person name="Labutti K."/>
            <person name="Haridas S."/>
            <person name="Kuo A."/>
            <person name="Salamov A."/>
            <person name="Ahrendt S.R."/>
            <person name="Lipzen A."/>
            <person name="Sullivan W."/>
            <person name="Andreopoulos W.B."/>
            <person name="Clum A."/>
            <person name="Lindquist E."/>
            <person name="Daum C."/>
            <person name="Ramamoorthy G.K."/>
            <person name="Gryganskyi A."/>
            <person name="Culley D."/>
            <person name="Magnuson J.K."/>
            <person name="James T.Y."/>
            <person name="O'Malley M.A."/>
            <person name="Stajich J.E."/>
            <person name="Spatafora J.W."/>
            <person name="Visel A."/>
            <person name="Grigoriev I.V."/>
        </authorList>
    </citation>
    <scope>NUCLEOTIDE SEQUENCE [LARGE SCALE GENOMIC DNA]</scope>
    <source>
        <strain evidence="2 3">PL171</strain>
    </source>
</reference>
<evidence type="ECO:0000313" key="3">
    <source>
        <dbReference type="Proteomes" id="UP000193411"/>
    </source>
</evidence>
<gene>
    <name evidence="2" type="ORF">BCR44DRAFT_1035974</name>
</gene>
<sequence length="162" mass="17207">MFSSGSVPTQHLSEPSAADQALVDALLSTAADLYPALQPTASAVPDPDLFAFLSAVPEDELQAMLTAADAVLDEDDDDHAIVASAALPASSLPMSAFQSPMPQPEDRLLTDEDEDDDTSSLPDRHSRLRPPTRTKMTIPTKKTMARTTSTMMTRTMCGTASA</sequence>
<dbReference type="AlphaFoldDB" id="A0A1Y2HWQ3"/>
<protein>
    <submittedName>
        <fullName evidence="2">Uncharacterized protein</fullName>
    </submittedName>
</protein>
<proteinExistence type="predicted"/>
<evidence type="ECO:0000256" key="1">
    <source>
        <dbReference type="SAM" id="MobiDB-lite"/>
    </source>
</evidence>
<keyword evidence="3" id="KW-1185">Reference proteome</keyword>
<dbReference type="EMBL" id="MCFL01000012">
    <property type="protein sequence ID" value="ORZ37582.1"/>
    <property type="molecule type" value="Genomic_DNA"/>
</dbReference>
<name>A0A1Y2HWQ3_9FUNG</name>
<accession>A0A1Y2HWQ3</accession>
<feature type="region of interest" description="Disordered" evidence="1">
    <location>
        <begin position="93"/>
        <end position="134"/>
    </location>
</feature>
<organism evidence="2 3">
    <name type="scientific">Catenaria anguillulae PL171</name>
    <dbReference type="NCBI Taxonomy" id="765915"/>
    <lineage>
        <taxon>Eukaryota</taxon>
        <taxon>Fungi</taxon>
        <taxon>Fungi incertae sedis</taxon>
        <taxon>Blastocladiomycota</taxon>
        <taxon>Blastocladiomycetes</taxon>
        <taxon>Blastocladiales</taxon>
        <taxon>Catenariaceae</taxon>
        <taxon>Catenaria</taxon>
    </lineage>
</organism>
<evidence type="ECO:0000313" key="2">
    <source>
        <dbReference type="EMBL" id="ORZ37582.1"/>
    </source>
</evidence>